<dbReference type="InterPro" id="IPR046543">
    <property type="entry name" value="DUF6802"/>
</dbReference>
<dbReference type="InterPro" id="IPR028994">
    <property type="entry name" value="Integrin_alpha_N"/>
</dbReference>
<accession>A0A1I4XB49</accession>
<organism evidence="3 4">
    <name type="scientific">Pseudonocardia ammonioxydans</name>
    <dbReference type="NCBI Taxonomy" id="260086"/>
    <lineage>
        <taxon>Bacteria</taxon>
        <taxon>Bacillati</taxon>
        <taxon>Actinomycetota</taxon>
        <taxon>Actinomycetes</taxon>
        <taxon>Pseudonocardiales</taxon>
        <taxon>Pseudonocardiaceae</taxon>
        <taxon>Pseudonocardia</taxon>
    </lineage>
</organism>
<gene>
    <name evidence="3" type="ORF">SAMN05216207_1010160</name>
</gene>
<sequence>MRPERDVPAPARPVRWPWGTLVVAAAPAAGTVPWWRAVQVPRADRPAGPVQPGSAVPVSGPAARDADGDGVPDTLVVDTPGGISLWSDLDGDGLADRVRGLGPPPEPVEGLFPVVTGEGAGH</sequence>
<feature type="region of interest" description="Disordered" evidence="1">
    <location>
        <begin position="96"/>
        <end position="122"/>
    </location>
</feature>
<dbReference type="AlphaFoldDB" id="A0A1I4XB49"/>
<dbReference type="Proteomes" id="UP000199614">
    <property type="component" value="Unassembled WGS sequence"/>
</dbReference>
<dbReference type="EMBL" id="FOUY01000010">
    <property type="protein sequence ID" value="SFN22550.1"/>
    <property type="molecule type" value="Genomic_DNA"/>
</dbReference>
<keyword evidence="4" id="KW-1185">Reference proteome</keyword>
<name>A0A1I4XB49_PSUAM</name>
<proteinExistence type="predicted"/>
<reference evidence="3 4" key="1">
    <citation type="submission" date="2016-10" db="EMBL/GenBank/DDBJ databases">
        <authorList>
            <person name="de Groot N.N."/>
        </authorList>
    </citation>
    <scope>NUCLEOTIDE SEQUENCE [LARGE SCALE GENOMIC DNA]</scope>
    <source>
        <strain evidence="3 4">CGMCC 4.1877</strain>
    </source>
</reference>
<dbReference type="Pfam" id="PF20615">
    <property type="entry name" value="DUF6802"/>
    <property type="match status" value="1"/>
</dbReference>
<dbReference type="SUPFAM" id="SSF69318">
    <property type="entry name" value="Integrin alpha N-terminal domain"/>
    <property type="match status" value="1"/>
</dbReference>
<feature type="region of interest" description="Disordered" evidence="1">
    <location>
        <begin position="43"/>
        <end position="73"/>
    </location>
</feature>
<dbReference type="STRING" id="260086.SAMN05216207_1010160"/>
<protein>
    <recommendedName>
        <fullName evidence="2">DUF6802 domain-containing protein</fullName>
    </recommendedName>
</protein>
<evidence type="ECO:0000259" key="2">
    <source>
        <dbReference type="Pfam" id="PF20615"/>
    </source>
</evidence>
<evidence type="ECO:0000313" key="3">
    <source>
        <dbReference type="EMBL" id="SFN22550.1"/>
    </source>
</evidence>
<evidence type="ECO:0000313" key="4">
    <source>
        <dbReference type="Proteomes" id="UP000199614"/>
    </source>
</evidence>
<feature type="domain" description="DUF6802" evidence="2">
    <location>
        <begin position="54"/>
        <end position="98"/>
    </location>
</feature>
<evidence type="ECO:0000256" key="1">
    <source>
        <dbReference type="SAM" id="MobiDB-lite"/>
    </source>
</evidence>